<evidence type="ECO:0000313" key="2">
    <source>
        <dbReference type="EMBL" id="XDQ26675.1"/>
    </source>
</evidence>
<sequence length="194" mass="20275">MQATQGTQHGAGGPEIRHETGPEIWIRGPVTGGGQDPQPDDPGQPLVTAREFAWVATHGGAGASTLAAVFGGHDAGRSWPRPDQGEPGSVLLVGRTHAAGLEAVSHTLDIFRRGDAPPGLDLDAIVLVADAPGRLPRQLAQRIKVIASVIDVYRVPWVPAWRTGDLAAEPPRELAQLARLTGGPALSAGKRSTR</sequence>
<dbReference type="AlphaFoldDB" id="A0AB39PAB8"/>
<reference evidence="2" key="1">
    <citation type="submission" date="2024-07" db="EMBL/GenBank/DDBJ databases">
        <authorList>
            <person name="Yu S.T."/>
        </authorList>
    </citation>
    <scope>NUCLEOTIDE SEQUENCE</scope>
    <source>
        <strain evidence="2">R21</strain>
    </source>
</reference>
<dbReference type="InterPro" id="IPR046609">
    <property type="entry name" value="DUF6668"/>
</dbReference>
<proteinExistence type="predicted"/>
<name>A0AB39PAB8_9ACTN</name>
<dbReference type="EMBL" id="CP163435">
    <property type="protein sequence ID" value="XDQ26675.1"/>
    <property type="molecule type" value="Genomic_DNA"/>
</dbReference>
<evidence type="ECO:0000256" key="1">
    <source>
        <dbReference type="SAM" id="MobiDB-lite"/>
    </source>
</evidence>
<dbReference type="Pfam" id="PF20373">
    <property type="entry name" value="DUF6668"/>
    <property type="match status" value="1"/>
</dbReference>
<dbReference type="RefSeq" id="WP_369233928.1">
    <property type="nucleotide sequence ID" value="NZ_CP163435.1"/>
</dbReference>
<gene>
    <name evidence="2" type="ORF">AB5J56_19050</name>
</gene>
<organism evidence="2">
    <name type="scientific">Streptomyces sp. R21</name>
    <dbReference type="NCBI Taxonomy" id="3238627"/>
    <lineage>
        <taxon>Bacteria</taxon>
        <taxon>Bacillati</taxon>
        <taxon>Actinomycetota</taxon>
        <taxon>Actinomycetes</taxon>
        <taxon>Kitasatosporales</taxon>
        <taxon>Streptomycetaceae</taxon>
        <taxon>Streptomyces</taxon>
    </lineage>
</organism>
<feature type="region of interest" description="Disordered" evidence="1">
    <location>
        <begin position="1"/>
        <end position="45"/>
    </location>
</feature>
<protein>
    <submittedName>
        <fullName evidence="2">DUF6668 family protein</fullName>
    </submittedName>
</protein>
<accession>A0AB39PAB8</accession>